<dbReference type="Proteomes" id="UP000191686">
    <property type="component" value="Unassembled WGS sequence"/>
</dbReference>
<evidence type="ECO:0000313" key="1">
    <source>
        <dbReference type="EMBL" id="MCW3716984.1"/>
    </source>
</evidence>
<accession>A0ABD4USG0</accession>
<gene>
    <name evidence="1" type="ORF">UE95_037490</name>
</gene>
<proteinExistence type="predicted"/>
<reference evidence="1 2" key="1">
    <citation type="journal article" date="2017" name="Front. Microbiol.">
        <title>Genomics reveals a unique clone of Burkholderia cenocepacia harbouring an actively excising novel genomic island.</title>
        <authorList>
            <person name="Patil P."/>
            <person name="Mali S."/>
            <person name="Midha S."/>
            <person name="Gautam V."/>
            <person name="Dash L."/>
            <person name="Kumar S."/>
            <person name="Shastri J."/>
            <person name="Singhal L."/>
            <person name="Patil P.B."/>
        </authorList>
    </citation>
    <scope>NUCLEOTIDE SEQUENCE [LARGE SCALE GENOMIC DNA]</scope>
    <source>
        <strain evidence="1 2">BC-19</strain>
    </source>
</reference>
<comment type="caution">
    <text evidence="1">The sequence shown here is derived from an EMBL/GenBank/DDBJ whole genome shotgun (WGS) entry which is preliminary data.</text>
</comment>
<dbReference type="RefSeq" id="WP_256870155.1">
    <property type="nucleotide sequence ID" value="NZ_JYNA01000007.1"/>
</dbReference>
<name>A0ABD4USG0_9BURK</name>
<protein>
    <recommendedName>
        <fullName evidence="3">Lipoprotein</fullName>
    </recommendedName>
</protein>
<reference evidence="1 2" key="2">
    <citation type="journal article" date="2017" name="Front. Microbiol.">
        <title>Genomics Reveals a Unique Clone of Burkholderia cenocepacia Harboring an Actively Excising Novel Genomic Island.</title>
        <authorList>
            <person name="Patil P.P."/>
            <person name="Mali S."/>
            <person name="Midha S."/>
            <person name="Gautam V."/>
            <person name="Dash L."/>
            <person name="Kumar S."/>
            <person name="Shastri J."/>
            <person name="Singhal L."/>
            <person name="Patil P.B."/>
        </authorList>
    </citation>
    <scope>NUCLEOTIDE SEQUENCE [LARGE SCALE GENOMIC DNA]</scope>
    <source>
        <strain evidence="1 2">BC-19</strain>
    </source>
</reference>
<organism evidence="1 2">
    <name type="scientific">Burkholderia cenocepacia</name>
    <dbReference type="NCBI Taxonomy" id="95486"/>
    <lineage>
        <taxon>Bacteria</taxon>
        <taxon>Pseudomonadati</taxon>
        <taxon>Pseudomonadota</taxon>
        <taxon>Betaproteobacteria</taxon>
        <taxon>Burkholderiales</taxon>
        <taxon>Burkholderiaceae</taxon>
        <taxon>Burkholderia</taxon>
        <taxon>Burkholderia cepacia complex</taxon>
    </lineage>
</organism>
<evidence type="ECO:0008006" key="3">
    <source>
        <dbReference type="Google" id="ProtNLM"/>
    </source>
</evidence>
<evidence type="ECO:0000313" key="2">
    <source>
        <dbReference type="Proteomes" id="UP000191686"/>
    </source>
</evidence>
<sequence length="198" mass="21322">MLHRSRRAEPDWHTPLVFAILASGSTLSWRRRRARPRRHSNSNSNLRGSTVRIPAFCLMLFVSLSARAGTACDALLGDYAPAAGKPATMRVEKVGSDIVLRAREAGRWSVDTAPAHVAELDMDGPEKPPADACVLEVPGGQIIRMPIGTPYQVTSITGNGFTTKRSTTGVLLLMTQGFQVDGIELYRVARSGASPSAP</sequence>
<dbReference type="AlphaFoldDB" id="A0ABD4USG0"/>
<dbReference type="EMBL" id="JYMX02000055">
    <property type="protein sequence ID" value="MCW3716984.1"/>
    <property type="molecule type" value="Genomic_DNA"/>
</dbReference>